<reference evidence="3" key="1">
    <citation type="journal article" date="2020" name="BMC Genomics">
        <title>Correction to: Identification and distribution of gene clusters required for synthesis of sphingolipid metabolism inhibitors in diverse species of the filamentous fungus Fusarium.</title>
        <authorList>
            <person name="Kim H.S."/>
            <person name="Lohmar J.M."/>
            <person name="Busman M."/>
            <person name="Brown D.W."/>
            <person name="Naumann T.A."/>
            <person name="Divon H.H."/>
            <person name="Lysoe E."/>
            <person name="Uhlig S."/>
            <person name="Proctor R.H."/>
        </authorList>
    </citation>
    <scope>NUCLEOTIDE SEQUENCE</scope>
    <source>
        <strain evidence="3">NRRL 22465</strain>
    </source>
</reference>
<name>A0A8H4UEQ0_9HYPO</name>
<dbReference type="Gene3D" id="3.10.129.10">
    <property type="entry name" value="Hotdog Thioesterase"/>
    <property type="match status" value="1"/>
</dbReference>
<gene>
    <name evidence="3" type="ORF">FZEAL_8335</name>
</gene>
<sequence>MEKSVDELRRHFESTPWCADLLRSSETVTFIPASHSPPDNSGGSNSKDRLFKHTLNTQDAIPACLGFYQRPTETEASAGEQKPRLLLSSASLLFDLQPGVSGFQGTVHGGLFGALMDEAMGSFIYVTYRLQAQERARGKLPENVIDLDKINYVTAGINLKLKRPVPVPHVVVVKATLTELSGRKLVLRTTIEGEGGVQYAVCDGTWISIPAERL</sequence>
<dbReference type="Proteomes" id="UP000635477">
    <property type="component" value="Unassembled WGS sequence"/>
</dbReference>
<dbReference type="EMBL" id="JABEYC010000705">
    <property type="protein sequence ID" value="KAF4974811.1"/>
    <property type="molecule type" value="Genomic_DNA"/>
</dbReference>
<feature type="domain" description="Thioesterase" evidence="2">
    <location>
        <begin position="104"/>
        <end position="197"/>
    </location>
</feature>
<dbReference type="Pfam" id="PF03061">
    <property type="entry name" value="4HBT"/>
    <property type="match status" value="1"/>
</dbReference>
<accession>A0A8H4UEQ0</accession>
<dbReference type="InterPro" id="IPR006683">
    <property type="entry name" value="Thioestr_dom"/>
</dbReference>
<dbReference type="InterPro" id="IPR052061">
    <property type="entry name" value="PTE-AB_protein"/>
</dbReference>
<dbReference type="InterPro" id="IPR029069">
    <property type="entry name" value="HotDog_dom_sf"/>
</dbReference>
<comment type="caution">
    <text evidence="3">The sequence shown here is derived from an EMBL/GenBank/DDBJ whole genome shotgun (WGS) entry which is preliminary data.</text>
</comment>
<dbReference type="OrthoDB" id="506431at2759"/>
<dbReference type="AlphaFoldDB" id="A0A8H4UEQ0"/>
<dbReference type="PANTHER" id="PTHR47260">
    <property type="entry name" value="UPF0644 PROTEIN PB2B4.06"/>
    <property type="match status" value="1"/>
</dbReference>
<dbReference type="SUPFAM" id="SSF54637">
    <property type="entry name" value="Thioesterase/thiol ester dehydrase-isomerase"/>
    <property type="match status" value="1"/>
</dbReference>
<evidence type="ECO:0000313" key="4">
    <source>
        <dbReference type="Proteomes" id="UP000635477"/>
    </source>
</evidence>
<protein>
    <recommendedName>
        <fullName evidence="2">Thioesterase domain-containing protein</fullName>
    </recommendedName>
</protein>
<evidence type="ECO:0000313" key="3">
    <source>
        <dbReference type="EMBL" id="KAF4974811.1"/>
    </source>
</evidence>
<proteinExistence type="predicted"/>
<keyword evidence="4" id="KW-1185">Reference proteome</keyword>
<organism evidence="3 4">
    <name type="scientific">Fusarium zealandicum</name>
    <dbReference type="NCBI Taxonomy" id="1053134"/>
    <lineage>
        <taxon>Eukaryota</taxon>
        <taxon>Fungi</taxon>
        <taxon>Dikarya</taxon>
        <taxon>Ascomycota</taxon>
        <taxon>Pezizomycotina</taxon>
        <taxon>Sordariomycetes</taxon>
        <taxon>Hypocreomycetidae</taxon>
        <taxon>Hypocreales</taxon>
        <taxon>Nectriaceae</taxon>
        <taxon>Fusarium</taxon>
        <taxon>Fusarium staphyleae species complex</taxon>
    </lineage>
</organism>
<feature type="region of interest" description="Disordered" evidence="1">
    <location>
        <begin position="30"/>
        <end position="49"/>
    </location>
</feature>
<evidence type="ECO:0000259" key="2">
    <source>
        <dbReference type="Pfam" id="PF03061"/>
    </source>
</evidence>
<dbReference type="PANTHER" id="PTHR47260:SF6">
    <property type="entry name" value="THIOESTERASE DOMAIN-CONTAINING PROTEIN"/>
    <property type="match status" value="1"/>
</dbReference>
<evidence type="ECO:0000256" key="1">
    <source>
        <dbReference type="SAM" id="MobiDB-lite"/>
    </source>
</evidence>
<reference evidence="3" key="2">
    <citation type="submission" date="2020-05" db="EMBL/GenBank/DDBJ databases">
        <authorList>
            <person name="Kim H.-S."/>
            <person name="Proctor R.H."/>
            <person name="Brown D.W."/>
        </authorList>
    </citation>
    <scope>NUCLEOTIDE SEQUENCE</scope>
    <source>
        <strain evidence="3">NRRL 22465</strain>
    </source>
</reference>